<evidence type="ECO:0000256" key="1">
    <source>
        <dbReference type="ARBA" id="ARBA00023002"/>
    </source>
</evidence>
<dbReference type="RefSeq" id="WP_146561253.1">
    <property type="nucleotide sequence ID" value="NZ_SIHJ01000001.1"/>
</dbReference>
<dbReference type="GO" id="GO:0033721">
    <property type="term" value="F:aldehyde dehydrogenase (NADP+) activity"/>
    <property type="evidence" value="ECO:0007669"/>
    <property type="project" value="UniProtKB-EC"/>
</dbReference>
<feature type="domain" description="Aldehyde dehydrogenase" evidence="2">
    <location>
        <begin position="19"/>
        <end position="458"/>
    </location>
</feature>
<dbReference type="CDD" id="cd07129">
    <property type="entry name" value="ALDH_KGSADH"/>
    <property type="match status" value="1"/>
</dbReference>
<gene>
    <name evidence="3" type="primary">aldH</name>
    <name evidence="3" type="ORF">KOR34_01260</name>
</gene>
<sequence length="530" mass="55505">MTLITGKQLIAGNAVAAGTNRFAATNPATGESLPCEFFEATLEEVGQCLEQADAAFYALQTASIEQIAGLLESIASGLETLSDELLDRTHAETALPIARLQGERARTTGQTRKFADLVRDGSWRQARIDQGDAAREPMPKPDVRTLLAAVGPVVVFGASNFPYAISVAGTDTISALAARCPVVVKAHPGHPGTCELIAQVISAALAEHNLPAGAFSMVQSAGHEVGLALVEHTLTAAVAFTGSLRGGRSLADAVAARAEPIPIYAEMGSTNPVFLLPDAMATRSKQIAEGYLQSVNMGVGQFCTSPGMVFGIEGEQLQSFLSTAGEKSAVTPPATMLHPGIHAAYVKGVERVASSIRVEPLNSIQQPAEGCQAACAIFTAPVTAIASTPGLTDEVFGPVSVVYRCQSSDDMLQYARGMEGSLTATIHGTEQDLQEHAELVQVLQRKVGRLVFNGFPTGIEVCAAMHHGGPYPASTHSGYTSIGQASIFRFAKPSCFQDFPNPALPPELQDANPTGIARLVDGRLTTDSLA</sequence>
<dbReference type="EC" id="1.2.1.4" evidence="3"/>
<reference evidence="3 4" key="1">
    <citation type="submission" date="2019-02" db="EMBL/GenBank/DDBJ databases">
        <title>Deep-cultivation of Planctomycetes and their phenomic and genomic characterization uncovers novel biology.</title>
        <authorList>
            <person name="Wiegand S."/>
            <person name="Jogler M."/>
            <person name="Boedeker C."/>
            <person name="Pinto D."/>
            <person name="Vollmers J."/>
            <person name="Rivas-Marin E."/>
            <person name="Kohn T."/>
            <person name="Peeters S.H."/>
            <person name="Heuer A."/>
            <person name="Rast P."/>
            <person name="Oberbeckmann S."/>
            <person name="Bunk B."/>
            <person name="Jeske O."/>
            <person name="Meyerdierks A."/>
            <person name="Storesund J.E."/>
            <person name="Kallscheuer N."/>
            <person name="Luecker S."/>
            <person name="Lage O.M."/>
            <person name="Pohl T."/>
            <person name="Merkel B.J."/>
            <person name="Hornburger P."/>
            <person name="Mueller R.-W."/>
            <person name="Bruemmer F."/>
            <person name="Labrenz M."/>
            <person name="Spormann A.M."/>
            <person name="Op Den Camp H."/>
            <person name="Overmann J."/>
            <person name="Amann R."/>
            <person name="Jetten M.S.M."/>
            <person name="Mascher T."/>
            <person name="Medema M.H."/>
            <person name="Devos D.P."/>
            <person name="Kaster A.-K."/>
            <person name="Ovreas L."/>
            <person name="Rohde M."/>
            <person name="Galperin M.Y."/>
            <person name="Jogler C."/>
        </authorList>
    </citation>
    <scope>NUCLEOTIDE SEQUENCE [LARGE SCALE GENOMIC DNA]</scope>
    <source>
        <strain evidence="3 4">KOR34</strain>
    </source>
</reference>
<protein>
    <submittedName>
        <fullName evidence="3">NADP-dependent fatty aldehyde dehydrogenase</fullName>
        <ecNumber evidence="3">1.2.1.4</ecNumber>
    </submittedName>
</protein>
<dbReference type="Proteomes" id="UP000316714">
    <property type="component" value="Unassembled WGS sequence"/>
</dbReference>
<dbReference type="Gene3D" id="3.40.605.10">
    <property type="entry name" value="Aldehyde Dehydrogenase, Chain A, domain 1"/>
    <property type="match status" value="1"/>
</dbReference>
<name>A0A5C5V9I9_9BACT</name>
<dbReference type="OrthoDB" id="9770537at2"/>
<keyword evidence="4" id="KW-1185">Reference proteome</keyword>
<dbReference type="InterPro" id="IPR016161">
    <property type="entry name" value="Ald_DH/histidinol_DH"/>
</dbReference>
<accession>A0A5C5V9I9</accession>
<evidence type="ECO:0000313" key="4">
    <source>
        <dbReference type="Proteomes" id="UP000316714"/>
    </source>
</evidence>
<dbReference type="PANTHER" id="PTHR43353:SF3">
    <property type="entry name" value="ALDEHYDE DEHYDROGENASE-RELATED"/>
    <property type="match status" value="1"/>
</dbReference>
<dbReference type="Pfam" id="PF00171">
    <property type="entry name" value="Aldedh"/>
    <property type="match status" value="1"/>
</dbReference>
<dbReference type="PANTHER" id="PTHR43353">
    <property type="entry name" value="SUCCINATE-SEMIALDEHYDE DEHYDROGENASE, MITOCHONDRIAL"/>
    <property type="match status" value="1"/>
</dbReference>
<dbReference type="InterPro" id="IPR016163">
    <property type="entry name" value="Ald_DH_C"/>
</dbReference>
<evidence type="ECO:0000259" key="2">
    <source>
        <dbReference type="Pfam" id="PF00171"/>
    </source>
</evidence>
<evidence type="ECO:0000313" key="3">
    <source>
        <dbReference type="EMBL" id="TWT35238.1"/>
    </source>
</evidence>
<keyword evidence="1 3" id="KW-0560">Oxidoreductase</keyword>
<organism evidence="3 4">
    <name type="scientific">Posidoniimonas corsicana</name>
    <dbReference type="NCBI Taxonomy" id="1938618"/>
    <lineage>
        <taxon>Bacteria</taxon>
        <taxon>Pseudomonadati</taxon>
        <taxon>Planctomycetota</taxon>
        <taxon>Planctomycetia</taxon>
        <taxon>Pirellulales</taxon>
        <taxon>Lacipirellulaceae</taxon>
        <taxon>Posidoniimonas</taxon>
    </lineage>
</organism>
<dbReference type="Gene3D" id="3.40.309.10">
    <property type="entry name" value="Aldehyde Dehydrogenase, Chain A, domain 2"/>
    <property type="match status" value="1"/>
</dbReference>
<dbReference type="InterPro" id="IPR044151">
    <property type="entry name" value="ALDH_KGSADH"/>
</dbReference>
<proteinExistence type="predicted"/>
<comment type="caution">
    <text evidence="3">The sequence shown here is derived from an EMBL/GenBank/DDBJ whole genome shotgun (WGS) entry which is preliminary data.</text>
</comment>
<dbReference type="SUPFAM" id="SSF53720">
    <property type="entry name" value="ALDH-like"/>
    <property type="match status" value="1"/>
</dbReference>
<dbReference type="InterPro" id="IPR016162">
    <property type="entry name" value="Ald_DH_N"/>
</dbReference>
<dbReference type="InterPro" id="IPR015590">
    <property type="entry name" value="Aldehyde_DH_dom"/>
</dbReference>
<dbReference type="AlphaFoldDB" id="A0A5C5V9I9"/>
<dbReference type="EMBL" id="SIHJ01000001">
    <property type="protein sequence ID" value="TWT35238.1"/>
    <property type="molecule type" value="Genomic_DNA"/>
</dbReference>
<dbReference type="InterPro" id="IPR050740">
    <property type="entry name" value="Aldehyde_DH_Superfamily"/>
</dbReference>